<proteinExistence type="inferred from homology"/>
<evidence type="ECO:0000256" key="2">
    <source>
        <dbReference type="PIRSR" id="PIRSR000390-2"/>
    </source>
</evidence>
<dbReference type="GO" id="GO:0019180">
    <property type="term" value="F:dTDP-4-amino-4,6-dideoxygalactose transaminase activity"/>
    <property type="evidence" value="ECO:0007669"/>
    <property type="project" value="TreeGrafter"/>
</dbReference>
<comment type="similarity">
    <text evidence="3">Belongs to the DegT/DnrJ/EryC1 family.</text>
</comment>
<dbReference type="InterPro" id="IPR015424">
    <property type="entry name" value="PyrdxlP-dep_Trfase"/>
</dbReference>
<dbReference type="PANTHER" id="PTHR30244:SF34">
    <property type="entry name" value="DTDP-4-AMINO-4,6-DIDEOXYGALACTOSE TRANSAMINASE"/>
    <property type="match status" value="1"/>
</dbReference>
<dbReference type="InterPro" id="IPR015421">
    <property type="entry name" value="PyrdxlP-dep_Trfase_major"/>
</dbReference>
<dbReference type="EMBL" id="AMFJ01000909">
    <property type="protein sequence ID" value="EKE26185.1"/>
    <property type="molecule type" value="Genomic_DNA"/>
</dbReference>
<gene>
    <name evidence="4" type="ORF">ACD_4C00393G0005</name>
</gene>
<dbReference type="InterPro" id="IPR012749">
    <property type="entry name" value="WecE-like"/>
</dbReference>
<dbReference type="NCBIfam" id="TIGR02379">
    <property type="entry name" value="ECA_wecE"/>
    <property type="match status" value="1"/>
</dbReference>
<dbReference type="PIRSF" id="PIRSF000390">
    <property type="entry name" value="PLP_StrS"/>
    <property type="match status" value="1"/>
</dbReference>
<organism evidence="4">
    <name type="scientific">uncultured bacterium</name>
    <name type="common">gcode 4</name>
    <dbReference type="NCBI Taxonomy" id="1234023"/>
    <lineage>
        <taxon>Bacteria</taxon>
        <taxon>environmental samples</taxon>
    </lineage>
</organism>
<dbReference type="Gene3D" id="3.40.640.10">
    <property type="entry name" value="Type I PLP-dependent aspartate aminotransferase-like (Major domain)"/>
    <property type="match status" value="1"/>
</dbReference>
<dbReference type="CDD" id="cd00616">
    <property type="entry name" value="AHBA_syn"/>
    <property type="match status" value="1"/>
</dbReference>
<dbReference type="NCBIfam" id="NF008687">
    <property type="entry name" value="PRK11706.1"/>
    <property type="match status" value="1"/>
</dbReference>
<feature type="active site" description="Proton acceptor" evidence="1">
    <location>
        <position position="185"/>
    </location>
</feature>
<sequence length="386" mass="47435">MIPFNKTTLTWNEEKYVIEAMNSWKISWDNFFTKKCQQWFDDKFEIENGHTKTLLTSSCTHALEIMAILLDIKSWDEIIMPSYTFVSTANAFAIRWAKIIFVDIRPDTMNIDETIIEKAITKNTKAIVVVHYAWVWCEMDVISSIAKRHGLYLLEDAAQWMMCKYKNKSLWTIWHMWTFSFHETKNYTSWWEWWLLLINDKKFIERAQIIREKWTNRSQFFRWMIDKYSWVDIWSSYLMSDIQAAYLWWQLEKANEINSYRLDLWENYNRLLKFLENEWHIELPFVQNYINHNWHMFYIKTKDINERSDLIKFLKENGVVAVFHYIPLHSSPAWLKYWTFNYGDTYTTKESERIVRLPMYYWLKHEDQQYIVDIIEKFYRCRNNTI</sequence>
<dbReference type="InterPro" id="IPR000653">
    <property type="entry name" value="DegT/StrS_aminotransferase"/>
</dbReference>
<name>K2GSD0_9BACT</name>
<dbReference type="GO" id="GO:0000271">
    <property type="term" value="P:polysaccharide biosynthetic process"/>
    <property type="evidence" value="ECO:0007669"/>
    <property type="project" value="TreeGrafter"/>
</dbReference>
<dbReference type="FunFam" id="3.40.640.10:FF:000037">
    <property type="entry name" value="dTDP-4-amino-4,6-dideoxygalactose transaminase"/>
    <property type="match status" value="1"/>
</dbReference>
<dbReference type="Pfam" id="PF01041">
    <property type="entry name" value="DegT_DnrJ_EryC1"/>
    <property type="match status" value="1"/>
</dbReference>
<accession>K2GSD0</accession>
<dbReference type="PANTHER" id="PTHR30244">
    <property type="entry name" value="TRANSAMINASE"/>
    <property type="match status" value="1"/>
</dbReference>
<dbReference type="AlphaFoldDB" id="K2GSD0"/>
<feature type="modified residue" description="N6-(pyridoxal phosphate)lysine" evidence="2">
    <location>
        <position position="185"/>
    </location>
</feature>
<dbReference type="InterPro" id="IPR015422">
    <property type="entry name" value="PyrdxlP-dep_Trfase_small"/>
</dbReference>
<dbReference type="SUPFAM" id="SSF53383">
    <property type="entry name" value="PLP-dependent transferases"/>
    <property type="match status" value="1"/>
</dbReference>
<keyword evidence="2 3" id="KW-0663">Pyridoxal phosphate</keyword>
<comment type="caution">
    <text evidence="4">The sequence shown here is derived from an EMBL/GenBank/DDBJ whole genome shotgun (WGS) entry which is preliminary data.</text>
</comment>
<dbReference type="Gene3D" id="3.90.1150.10">
    <property type="entry name" value="Aspartate Aminotransferase, domain 1"/>
    <property type="match status" value="1"/>
</dbReference>
<reference evidence="4" key="1">
    <citation type="journal article" date="2012" name="Science">
        <title>Fermentation, hydrogen, and sulfur metabolism in multiple uncultivated bacterial phyla.</title>
        <authorList>
            <person name="Wrighton K.C."/>
            <person name="Thomas B.C."/>
            <person name="Sharon I."/>
            <person name="Miller C.S."/>
            <person name="Castelle C.J."/>
            <person name="VerBerkmoes N.C."/>
            <person name="Wilkins M.J."/>
            <person name="Hettich R.L."/>
            <person name="Lipton M.S."/>
            <person name="Williams K.H."/>
            <person name="Long P.E."/>
            <person name="Banfield J.F."/>
        </authorList>
    </citation>
    <scope>NUCLEOTIDE SEQUENCE [LARGE SCALE GENOMIC DNA]</scope>
</reference>
<evidence type="ECO:0000313" key="4">
    <source>
        <dbReference type="EMBL" id="EKE26185.1"/>
    </source>
</evidence>
<evidence type="ECO:0000256" key="3">
    <source>
        <dbReference type="RuleBase" id="RU004508"/>
    </source>
</evidence>
<protein>
    <submittedName>
        <fullName evidence="4">Uncharacterized protein</fullName>
    </submittedName>
</protein>
<evidence type="ECO:0000256" key="1">
    <source>
        <dbReference type="PIRSR" id="PIRSR000390-1"/>
    </source>
</evidence>
<dbReference type="GO" id="GO:0030170">
    <property type="term" value="F:pyridoxal phosphate binding"/>
    <property type="evidence" value="ECO:0007669"/>
    <property type="project" value="TreeGrafter"/>
</dbReference>